<proteinExistence type="predicted"/>
<reference evidence="1" key="1">
    <citation type="submission" date="2017-10" db="EMBL/GenBank/DDBJ databases">
        <title>Resolving the taxonomy of Roseburia spp., Eubacterium rectale and Agathobacter spp. through phylogenomic analysis.</title>
        <authorList>
            <person name="Sheridan P.O."/>
            <person name="Walker A.W."/>
            <person name="Duncan S.H."/>
            <person name="Scott K.P."/>
            <person name="Toole P.W.O."/>
            <person name="Luis P."/>
            <person name="Flint H.J."/>
        </authorList>
    </citation>
    <scope>NUCLEOTIDE SEQUENCE [LARGE SCALE GENOMIC DNA]</scope>
    <source>
        <strain evidence="1">JK10</strain>
    </source>
</reference>
<dbReference type="Pfam" id="PF08795">
    <property type="entry name" value="DUF1796"/>
    <property type="match status" value="1"/>
</dbReference>
<dbReference type="Proteomes" id="UP000224317">
    <property type="component" value="Unassembled WGS sequence"/>
</dbReference>
<organism evidence="1 2">
    <name type="scientific">Pseudobutyrivibrio ruminis</name>
    <dbReference type="NCBI Taxonomy" id="46206"/>
    <lineage>
        <taxon>Bacteria</taxon>
        <taxon>Bacillati</taxon>
        <taxon>Bacillota</taxon>
        <taxon>Clostridia</taxon>
        <taxon>Lachnospirales</taxon>
        <taxon>Lachnospiraceae</taxon>
        <taxon>Pseudobutyrivibrio</taxon>
    </lineage>
</organism>
<protein>
    <recommendedName>
        <fullName evidence="3">Papain-like cysteine peptidase</fullName>
    </recommendedName>
</protein>
<dbReference type="EMBL" id="PDYH01000010">
    <property type="protein sequence ID" value="PHU40939.1"/>
    <property type="molecule type" value="Genomic_DNA"/>
</dbReference>
<dbReference type="AlphaFoldDB" id="A0A2G3EC89"/>
<keyword evidence="2" id="KW-1185">Reference proteome</keyword>
<evidence type="ECO:0000313" key="2">
    <source>
        <dbReference type="Proteomes" id="UP000224317"/>
    </source>
</evidence>
<gene>
    <name evidence="1" type="ORF">CSX00_03040</name>
</gene>
<dbReference type="RefSeq" id="WP_090154059.1">
    <property type="nucleotide sequence ID" value="NZ_PDYH01000010.1"/>
</dbReference>
<evidence type="ECO:0000313" key="1">
    <source>
        <dbReference type="EMBL" id="PHU40939.1"/>
    </source>
</evidence>
<sequence length="317" mass="36989">MEIYDVYMSIGWACRPAHQLRINGLRDEAFPLDWQKDYSLDTVIHLFETNFEDFFKNIKEEGVGDDNSRRVIDVNNHIISLHHFPKELSLLDGQDRFLESMTKRYQNQRDRIINANKLFLLSNRLVSLDEMGKFLKDFSTIFPNKEIKLVNIRNDNNLNSEEIIVNSKEINDLLSIIDYTINDTYDDSGNEYDWKGNSKAWKNILDEYGNHHTYEIVQKYKNDKNPLIIYGAGQMCRALINIFNKYKCKPDGIAVTNIEGNPKEVEGIIVDNIDNYPKNSNIIISVKNINMAEEINRYLKNKGYKNISNVDKSVLME</sequence>
<dbReference type="InterPro" id="IPR014903">
    <property type="entry name" value="DUF1796"/>
</dbReference>
<evidence type="ECO:0008006" key="3">
    <source>
        <dbReference type="Google" id="ProtNLM"/>
    </source>
</evidence>
<name>A0A2G3EC89_9FIRM</name>
<comment type="caution">
    <text evidence="1">The sequence shown here is derived from an EMBL/GenBank/DDBJ whole genome shotgun (WGS) entry which is preliminary data.</text>
</comment>
<accession>A0A2G3EC89</accession>